<gene>
    <name evidence="1" type="ORF">F0919_15325</name>
</gene>
<dbReference type="EMBL" id="VWSH01000004">
    <property type="protein sequence ID" value="KAA5532170.1"/>
    <property type="molecule type" value="Genomic_DNA"/>
</dbReference>
<proteinExistence type="predicted"/>
<name>A0A5M6CCI7_9BACT</name>
<dbReference type="RefSeq" id="WP_150033672.1">
    <property type="nucleotide sequence ID" value="NZ_VWSH01000004.1"/>
</dbReference>
<accession>A0A5M6CCI7</accession>
<organism evidence="1 2">
    <name type="scientific">Taibaiella lutea</name>
    <dbReference type="NCBI Taxonomy" id="2608001"/>
    <lineage>
        <taxon>Bacteria</taxon>
        <taxon>Pseudomonadati</taxon>
        <taxon>Bacteroidota</taxon>
        <taxon>Chitinophagia</taxon>
        <taxon>Chitinophagales</taxon>
        <taxon>Chitinophagaceae</taxon>
        <taxon>Taibaiella</taxon>
    </lineage>
</organism>
<dbReference type="AlphaFoldDB" id="A0A5M6CCI7"/>
<evidence type="ECO:0008006" key="3">
    <source>
        <dbReference type="Google" id="ProtNLM"/>
    </source>
</evidence>
<keyword evidence="2" id="KW-1185">Reference proteome</keyword>
<reference evidence="1 2" key="1">
    <citation type="submission" date="2019-09" db="EMBL/GenBank/DDBJ databases">
        <title>Genome sequence and assembly of Taibaiella sp.</title>
        <authorList>
            <person name="Chhetri G."/>
        </authorList>
    </citation>
    <scope>NUCLEOTIDE SEQUENCE [LARGE SCALE GENOMIC DNA]</scope>
    <source>
        <strain evidence="1 2">KVB11</strain>
    </source>
</reference>
<evidence type="ECO:0000313" key="1">
    <source>
        <dbReference type="EMBL" id="KAA5532170.1"/>
    </source>
</evidence>
<protein>
    <recommendedName>
        <fullName evidence="3">SIR2-like domain-containing protein</fullName>
    </recommendedName>
</protein>
<comment type="caution">
    <text evidence="1">The sequence shown here is derived from an EMBL/GenBank/DDBJ whole genome shotgun (WGS) entry which is preliminary data.</text>
</comment>
<dbReference type="Proteomes" id="UP000323632">
    <property type="component" value="Unassembled WGS sequence"/>
</dbReference>
<evidence type="ECO:0000313" key="2">
    <source>
        <dbReference type="Proteomes" id="UP000323632"/>
    </source>
</evidence>
<sequence length="133" mass="15539">MIGFEHYADYLEKVHHMVKSNSGKGLGNLIDAADENWVHLFFTRDIDILGFGMDYTENHLWFLLNFRARLLRKKAKIKNTIRWIIPEFSKADKSDKIQLLKALEVETVLVPAAKNDYNGFYSAFIGNRKYKKL</sequence>